<dbReference type="Proteomes" id="UP000198561">
    <property type="component" value="Unassembled WGS sequence"/>
</dbReference>
<reference evidence="1 2" key="1">
    <citation type="submission" date="2016-10" db="EMBL/GenBank/DDBJ databases">
        <authorList>
            <person name="de Groot N.N."/>
        </authorList>
    </citation>
    <scope>NUCLEOTIDE SEQUENCE [LARGE SCALE GENOMIC DNA]</scope>
    <source>
        <strain evidence="1 2">DSM 23031</strain>
    </source>
</reference>
<dbReference type="RefSeq" id="WP_089690733.1">
    <property type="nucleotide sequence ID" value="NZ_FNWQ01000002.1"/>
</dbReference>
<dbReference type="EMBL" id="FNWQ01000002">
    <property type="protein sequence ID" value="SEH31474.1"/>
    <property type="molecule type" value="Genomic_DNA"/>
</dbReference>
<accession>A0A1H6HB34</accession>
<evidence type="ECO:0000313" key="1">
    <source>
        <dbReference type="EMBL" id="SEH31474.1"/>
    </source>
</evidence>
<evidence type="ECO:0000313" key="2">
    <source>
        <dbReference type="Proteomes" id="UP000198561"/>
    </source>
</evidence>
<name>A0A1H6HB34_CHRCI</name>
<sequence length="193" mass="22266">MEIIIVVCLVIIILLLLHDKIIIKQAPSSSKEDKRAPYKTHNIMGETKTFPSHELPIAPIERQKIELEIDPSNLDIEYDVNENIYVQNLQKEPEKNLNSEPDFIEEEEEWKKYRIIEEDNGFAQGVVFEELSTTKMILQQEVCDASEKKTAVAVVQKIYGTDLYTLLENSIENASHKIAELLDKNFDSEYNNV</sequence>
<dbReference type="OrthoDB" id="1042696at2"/>
<gene>
    <name evidence="1" type="ORF">SAMN05421593_1448</name>
</gene>
<evidence type="ECO:0008006" key="3">
    <source>
        <dbReference type="Google" id="ProtNLM"/>
    </source>
</evidence>
<proteinExistence type="predicted"/>
<organism evidence="1 2">
    <name type="scientific">Chryseobacterium culicis</name>
    <dbReference type="NCBI Taxonomy" id="680127"/>
    <lineage>
        <taxon>Bacteria</taxon>
        <taxon>Pseudomonadati</taxon>
        <taxon>Bacteroidota</taxon>
        <taxon>Flavobacteriia</taxon>
        <taxon>Flavobacteriales</taxon>
        <taxon>Weeksellaceae</taxon>
        <taxon>Chryseobacterium group</taxon>
        <taxon>Chryseobacterium</taxon>
    </lineage>
</organism>
<dbReference type="STRING" id="680127.SAMN05421593_1448"/>
<protein>
    <recommendedName>
        <fullName evidence="3">Conjugal transfer protein TraD</fullName>
    </recommendedName>
</protein>
<dbReference type="AlphaFoldDB" id="A0A1H6HB34"/>